<comment type="caution">
    <text evidence="1">The sequence shown here is derived from an EMBL/GenBank/DDBJ whole genome shotgun (WGS) entry which is preliminary data.</text>
</comment>
<evidence type="ECO:0000313" key="1">
    <source>
        <dbReference type="EMBL" id="OAQ80675.1"/>
    </source>
</evidence>
<dbReference type="Proteomes" id="UP000078240">
    <property type="component" value="Unassembled WGS sequence"/>
</dbReference>
<protein>
    <submittedName>
        <fullName evidence="1">Uncharacterized protein</fullName>
    </submittedName>
</protein>
<proteinExistence type="predicted"/>
<organism evidence="1 2">
    <name type="scientific">Purpureocillium lilacinum</name>
    <name type="common">Paecilomyces lilacinus</name>
    <dbReference type="NCBI Taxonomy" id="33203"/>
    <lineage>
        <taxon>Eukaryota</taxon>
        <taxon>Fungi</taxon>
        <taxon>Dikarya</taxon>
        <taxon>Ascomycota</taxon>
        <taxon>Pezizomycotina</taxon>
        <taxon>Sordariomycetes</taxon>
        <taxon>Hypocreomycetidae</taxon>
        <taxon>Hypocreales</taxon>
        <taxon>Ophiocordycipitaceae</taxon>
        <taxon>Purpureocillium</taxon>
    </lineage>
</organism>
<gene>
    <name evidence="1" type="ORF">VFPBJ_06260</name>
</gene>
<sequence>MLHPAVCGPGHLHVNDGFEADAQPCLARPPVCAELVNQLSPPMASICRGGQRRVDVKVRVTSRRVTAQGNVVAVPKGPQSKHRWWTTCYKAAEQRKQVQDTQIGGSNLELHGNAAGQSQARISAPEPRHETAIAPMADCLPALVALVRGVETGQV</sequence>
<accession>A0A179GRW7</accession>
<name>A0A179GRW7_PURLI</name>
<evidence type="ECO:0000313" key="2">
    <source>
        <dbReference type="Proteomes" id="UP000078240"/>
    </source>
</evidence>
<dbReference type="EMBL" id="LSBH01000004">
    <property type="protein sequence ID" value="OAQ80675.1"/>
    <property type="molecule type" value="Genomic_DNA"/>
</dbReference>
<reference evidence="1 2" key="1">
    <citation type="submission" date="2016-01" db="EMBL/GenBank/DDBJ databases">
        <title>Biosynthesis of antibiotic leucinostatins and their inhibition on Phytophthora in bio-control Purpureocillium lilacinum.</title>
        <authorList>
            <person name="Wang G."/>
            <person name="Liu Z."/>
            <person name="Lin R."/>
            <person name="Li E."/>
            <person name="Mao Z."/>
            <person name="Ling J."/>
            <person name="Yin W."/>
            <person name="Xie B."/>
        </authorList>
    </citation>
    <scope>NUCLEOTIDE SEQUENCE [LARGE SCALE GENOMIC DNA]</scope>
    <source>
        <strain evidence="1">PLBJ-1</strain>
    </source>
</reference>
<dbReference type="AlphaFoldDB" id="A0A179GRW7"/>